<keyword evidence="4" id="KW-1185">Reference proteome</keyword>
<dbReference type="InterPro" id="IPR011622">
    <property type="entry name" value="7TMR_DISM_rcpt_extracell_dom2"/>
</dbReference>
<keyword evidence="1" id="KW-0472">Membrane</keyword>
<feature type="transmembrane region" description="Helical" evidence="1">
    <location>
        <begin position="190"/>
        <end position="211"/>
    </location>
</feature>
<sequence>MFLLRRLARLLGRWALGWLVAVPLLGLAAPLVVHEDTPQLDLWPSVSILPDPGRQLDIAQILQQAAQFEPPRGAHSTLGLRPEPVWLRVPFSVDASAGLQRVLDIDYPVLNRIDAYLVRGGQIEQQALMGNLQMDPEHPRASRSHSMIVQLQPGQSYTLLLRIETTGAMVVPITLSTPAAFLVQALREQMLQGLMIGLSLCLLAYSLTHWLGLRDLVFMKYALIVGGGLLFSLLQFGIGAQYLWPGNHWMELHLAPLAALMSSCGFFLFFEHVLLGPDSHRFFSRVMKGGAMLTVVVALVFAADGLTTRAVSAIIGVLGLTPTLLALPGAIRRVRQGDSMGIYILLGALLYFSAAATMTGVIFGRIPMNGWTQHSVQLATLLDTMLLMRLLSLRSTAVQHAAKRANQERDAMHSLAHTDPLTGLPNRRGLSAALTAALPHCTIDNLVAIFVLDLDGFKPVNDRHGHDVGDELLIAVADRLQQLMRHNDVVARMGGDEFVVMAGGLLRDEQAQELGQELLDAFREPFQLREQRCLVGMTIGYALAPHDGSDALTLIKRADAAMYLGKQEGKHCLRRTDAEPTAPGLLEALA</sequence>
<dbReference type="Pfam" id="PF00990">
    <property type="entry name" value="GGDEF"/>
    <property type="match status" value="1"/>
</dbReference>
<feature type="transmembrane region" description="Helical" evidence="1">
    <location>
        <begin position="309"/>
        <end position="330"/>
    </location>
</feature>
<gene>
    <name evidence="3" type="ORF">J2X19_002554</name>
</gene>
<keyword evidence="1" id="KW-1133">Transmembrane helix</keyword>
<dbReference type="SUPFAM" id="SSF55073">
    <property type="entry name" value="Nucleotide cyclase"/>
    <property type="match status" value="1"/>
</dbReference>
<comment type="caution">
    <text evidence="3">The sequence shown here is derived from an EMBL/GenBank/DDBJ whole genome shotgun (WGS) entry which is preliminary data.</text>
</comment>
<dbReference type="SMART" id="SM00267">
    <property type="entry name" value="GGDEF"/>
    <property type="match status" value="1"/>
</dbReference>
<dbReference type="InterPro" id="IPR052163">
    <property type="entry name" value="DGC-Regulatory_Protein"/>
</dbReference>
<evidence type="ECO:0000256" key="1">
    <source>
        <dbReference type="SAM" id="Phobius"/>
    </source>
</evidence>
<keyword evidence="1" id="KW-0812">Transmembrane</keyword>
<dbReference type="EMBL" id="JAVDXT010000002">
    <property type="protein sequence ID" value="MDR7377875.1"/>
    <property type="molecule type" value="Genomic_DNA"/>
</dbReference>
<feature type="transmembrane region" description="Helical" evidence="1">
    <location>
        <begin position="342"/>
        <end position="363"/>
    </location>
</feature>
<dbReference type="Gene3D" id="3.30.70.270">
    <property type="match status" value="1"/>
</dbReference>
<name>A0ABU2C971_9BURK</name>
<dbReference type="CDD" id="cd01949">
    <property type="entry name" value="GGDEF"/>
    <property type="match status" value="1"/>
</dbReference>
<dbReference type="Gene3D" id="2.60.40.2380">
    <property type="match status" value="1"/>
</dbReference>
<dbReference type="PANTHER" id="PTHR46663:SF2">
    <property type="entry name" value="GGDEF DOMAIN-CONTAINING PROTEIN"/>
    <property type="match status" value="1"/>
</dbReference>
<dbReference type="PANTHER" id="PTHR46663">
    <property type="entry name" value="DIGUANYLATE CYCLASE DGCT-RELATED"/>
    <property type="match status" value="1"/>
</dbReference>
<dbReference type="InterPro" id="IPR011623">
    <property type="entry name" value="7TMR_DISM_rcpt_extracell_dom1"/>
</dbReference>
<evidence type="ECO:0000313" key="4">
    <source>
        <dbReference type="Proteomes" id="UP001180487"/>
    </source>
</evidence>
<dbReference type="InterPro" id="IPR000160">
    <property type="entry name" value="GGDEF_dom"/>
</dbReference>
<dbReference type="NCBIfam" id="TIGR00254">
    <property type="entry name" value="GGDEF"/>
    <property type="match status" value="1"/>
</dbReference>
<dbReference type="InterPro" id="IPR043128">
    <property type="entry name" value="Rev_trsase/Diguanyl_cyclase"/>
</dbReference>
<dbReference type="Pfam" id="PF07696">
    <property type="entry name" value="7TMR-DISMED2"/>
    <property type="match status" value="1"/>
</dbReference>
<feature type="transmembrane region" description="Helical" evidence="1">
    <location>
        <begin position="223"/>
        <end position="244"/>
    </location>
</feature>
<feature type="domain" description="GGDEF" evidence="2">
    <location>
        <begin position="445"/>
        <end position="578"/>
    </location>
</feature>
<organism evidence="3 4">
    <name type="scientific">Rhodoferax ferrireducens</name>
    <dbReference type="NCBI Taxonomy" id="192843"/>
    <lineage>
        <taxon>Bacteria</taxon>
        <taxon>Pseudomonadati</taxon>
        <taxon>Pseudomonadota</taxon>
        <taxon>Betaproteobacteria</taxon>
        <taxon>Burkholderiales</taxon>
        <taxon>Comamonadaceae</taxon>
        <taxon>Rhodoferax</taxon>
    </lineage>
</organism>
<protein>
    <submittedName>
        <fullName evidence="3">Diguanylate cyclase (GGDEF)-like protein</fullName>
    </submittedName>
</protein>
<dbReference type="Proteomes" id="UP001180487">
    <property type="component" value="Unassembled WGS sequence"/>
</dbReference>
<evidence type="ECO:0000313" key="3">
    <source>
        <dbReference type="EMBL" id="MDR7377875.1"/>
    </source>
</evidence>
<evidence type="ECO:0000259" key="2">
    <source>
        <dbReference type="PROSITE" id="PS50887"/>
    </source>
</evidence>
<feature type="transmembrane region" description="Helical" evidence="1">
    <location>
        <begin position="250"/>
        <end position="270"/>
    </location>
</feature>
<dbReference type="InterPro" id="IPR029787">
    <property type="entry name" value="Nucleotide_cyclase"/>
</dbReference>
<reference evidence="3 4" key="1">
    <citation type="submission" date="2023-07" db="EMBL/GenBank/DDBJ databases">
        <title>Sorghum-associated microbial communities from plants grown in Nebraska, USA.</title>
        <authorList>
            <person name="Schachtman D."/>
        </authorList>
    </citation>
    <scope>NUCLEOTIDE SEQUENCE [LARGE SCALE GENOMIC DNA]</scope>
    <source>
        <strain evidence="3 4">BE313</strain>
    </source>
</reference>
<dbReference type="Pfam" id="PF07695">
    <property type="entry name" value="7TMR-DISM_7TM"/>
    <property type="match status" value="1"/>
</dbReference>
<accession>A0ABU2C971</accession>
<dbReference type="PROSITE" id="PS50887">
    <property type="entry name" value="GGDEF"/>
    <property type="match status" value="1"/>
</dbReference>
<feature type="transmembrane region" description="Helical" evidence="1">
    <location>
        <begin position="282"/>
        <end position="303"/>
    </location>
</feature>
<proteinExistence type="predicted"/>